<keyword evidence="4 5" id="KW-0234">DNA repair</keyword>
<dbReference type="SUPFAM" id="SSF50486">
    <property type="entry name" value="FMT C-terminal domain-like"/>
    <property type="match status" value="1"/>
</dbReference>
<sequence>MSPVSTDTCRLPRDFFARSSVEVARDLLGCLLSFGGVTLRLTEVEAYAGEVDPGSHAFRGETPRTRPMFGPAGFTYVYFTYGNHWCLNLVAGQEGTAEAVLVRAGEVVEGRELVRARRGTVAERDWARGPGRLGQALCMGGEHTGRDFCRPVLGEPIDLVVAEPARPVAAGAVATGPRVGVSGPGGDGTAYPWRFFLEGDRFVSAYRPGTVKRRRATAPRS</sequence>
<evidence type="ECO:0000256" key="1">
    <source>
        <dbReference type="ARBA" id="ARBA00009232"/>
    </source>
</evidence>
<organism evidence="6 7">
    <name type="scientific">Terrabacter terrae</name>
    <dbReference type="NCBI Taxonomy" id="318434"/>
    <lineage>
        <taxon>Bacteria</taxon>
        <taxon>Bacillati</taxon>
        <taxon>Actinomycetota</taxon>
        <taxon>Actinomycetes</taxon>
        <taxon>Micrococcales</taxon>
        <taxon>Intrasporangiaceae</taxon>
        <taxon>Terrabacter</taxon>
    </lineage>
</organism>
<name>A0ABN2TWM7_9MICO</name>
<evidence type="ECO:0000256" key="5">
    <source>
        <dbReference type="HAMAP-Rule" id="MF_00527"/>
    </source>
</evidence>
<keyword evidence="2 5" id="KW-0227">DNA damage</keyword>
<evidence type="ECO:0000313" key="7">
    <source>
        <dbReference type="Proteomes" id="UP001501285"/>
    </source>
</evidence>
<dbReference type="Gene3D" id="3.10.300.10">
    <property type="entry name" value="Methylpurine-DNA glycosylase (MPG)"/>
    <property type="match status" value="1"/>
</dbReference>
<dbReference type="NCBIfam" id="TIGR00567">
    <property type="entry name" value="3mg"/>
    <property type="match status" value="1"/>
</dbReference>
<dbReference type="PANTHER" id="PTHR10429">
    <property type="entry name" value="DNA-3-METHYLADENINE GLYCOSYLASE"/>
    <property type="match status" value="1"/>
</dbReference>
<dbReference type="HAMAP" id="MF_00527">
    <property type="entry name" value="3MGH"/>
    <property type="match status" value="1"/>
</dbReference>
<reference evidence="6 7" key="1">
    <citation type="journal article" date="2019" name="Int. J. Syst. Evol. Microbiol.">
        <title>The Global Catalogue of Microorganisms (GCM) 10K type strain sequencing project: providing services to taxonomists for standard genome sequencing and annotation.</title>
        <authorList>
            <consortium name="The Broad Institute Genomics Platform"/>
            <consortium name="The Broad Institute Genome Sequencing Center for Infectious Disease"/>
            <person name="Wu L."/>
            <person name="Ma J."/>
        </authorList>
    </citation>
    <scope>NUCLEOTIDE SEQUENCE [LARGE SCALE GENOMIC DNA]</scope>
    <source>
        <strain evidence="6 7">JCM 14283</strain>
    </source>
</reference>
<dbReference type="Pfam" id="PF02245">
    <property type="entry name" value="Pur_DNA_glyco"/>
    <property type="match status" value="1"/>
</dbReference>
<evidence type="ECO:0000256" key="3">
    <source>
        <dbReference type="ARBA" id="ARBA00022801"/>
    </source>
</evidence>
<evidence type="ECO:0000313" key="6">
    <source>
        <dbReference type="EMBL" id="GAA2023504.1"/>
    </source>
</evidence>
<dbReference type="InterPro" id="IPR011034">
    <property type="entry name" value="Formyl_transferase-like_C_sf"/>
</dbReference>
<dbReference type="InterPro" id="IPR003180">
    <property type="entry name" value="MPG"/>
</dbReference>
<proteinExistence type="inferred from homology"/>
<comment type="similarity">
    <text evidence="1 5">Belongs to the DNA glycosylase MPG family.</text>
</comment>
<gene>
    <name evidence="6" type="ORF">GCM10009740_10960</name>
</gene>
<protein>
    <recommendedName>
        <fullName evidence="5">Putative 3-methyladenine DNA glycosylase</fullName>
        <ecNumber evidence="5">3.2.2.-</ecNumber>
    </recommendedName>
</protein>
<dbReference type="EMBL" id="BAAANB010000003">
    <property type="protein sequence ID" value="GAA2023504.1"/>
    <property type="molecule type" value="Genomic_DNA"/>
</dbReference>
<dbReference type="NCBIfam" id="NF002003">
    <property type="entry name" value="PRK00802.1-3"/>
    <property type="match status" value="1"/>
</dbReference>
<keyword evidence="7" id="KW-1185">Reference proteome</keyword>
<accession>A0ABN2TWM7</accession>
<evidence type="ECO:0000256" key="4">
    <source>
        <dbReference type="ARBA" id="ARBA00023204"/>
    </source>
</evidence>
<dbReference type="InterPro" id="IPR036995">
    <property type="entry name" value="MPG_sf"/>
</dbReference>
<dbReference type="Proteomes" id="UP001501285">
    <property type="component" value="Unassembled WGS sequence"/>
</dbReference>
<dbReference type="EC" id="3.2.2.-" evidence="5"/>
<comment type="caution">
    <text evidence="6">The sequence shown here is derived from an EMBL/GenBank/DDBJ whole genome shotgun (WGS) entry which is preliminary data.</text>
</comment>
<dbReference type="CDD" id="cd00540">
    <property type="entry name" value="AAG"/>
    <property type="match status" value="1"/>
</dbReference>
<keyword evidence="3 5" id="KW-0378">Hydrolase</keyword>
<dbReference type="PANTHER" id="PTHR10429:SF0">
    <property type="entry name" value="DNA-3-METHYLADENINE GLYCOSYLASE"/>
    <property type="match status" value="1"/>
</dbReference>
<evidence type="ECO:0000256" key="2">
    <source>
        <dbReference type="ARBA" id="ARBA00022763"/>
    </source>
</evidence>